<organism evidence="1 2">
    <name type="scientific">Brachionus plicatilis</name>
    <name type="common">Marine rotifer</name>
    <name type="synonym">Brachionus muelleri</name>
    <dbReference type="NCBI Taxonomy" id="10195"/>
    <lineage>
        <taxon>Eukaryota</taxon>
        <taxon>Metazoa</taxon>
        <taxon>Spiralia</taxon>
        <taxon>Gnathifera</taxon>
        <taxon>Rotifera</taxon>
        <taxon>Eurotatoria</taxon>
        <taxon>Monogononta</taxon>
        <taxon>Pseudotrocha</taxon>
        <taxon>Ploima</taxon>
        <taxon>Brachionidae</taxon>
        <taxon>Brachionus</taxon>
    </lineage>
</organism>
<sequence>MEIKRLYNFLKDSQFIENKGENAAKVIRVQDSFNKCEFLLKHSHADRKYKPKYRKHSTNQS</sequence>
<name>A0A3M7P2L6_BRAPC</name>
<evidence type="ECO:0000313" key="1">
    <source>
        <dbReference type="EMBL" id="RMZ93179.1"/>
    </source>
</evidence>
<protein>
    <submittedName>
        <fullName evidence="1">Uncharacterized protein</fullName>
    </submittedName>
</protein>
<comment type="caution">
    <text evidence="1">The sequence shown here is derived from an EMBL/GenBank/DDBJ whole genome shotgun (WGS) entry which is preliminary data.</text>
</comment>
<gene>
    <name evidence="1" type="ORF">BpHYR1_032904</name>
</gene>
<proteinExistence type="predicted"/>
<reference evidence="1 2" key="1">
    <citation type="journal article" date="2018" name="Sci. Rep.">
        <title>Genomic signatures of local adaptation to the degree of environmental predictability in rotifers.</title>
        <authorList>
            <person name="Franch-Gras L."/>
            <person name="Hahn C."/>
            <person name="Garcia-Roger E.M."/>
            <person name="Carmona M.J."/>
            <person name="Serra M."/>
            <person name="Gomez A."/>
        </authorList>
    </citation>
    <scope>NUCLEOTIDE SEQUENCE [LARGE SCALE GENOMIC DNA]</scope>
    <source>
        <strain evidence="1">HYR1</strain>
    </source>
</reference>
<dbReference type="EMBL" id="REGN01014015">
    <property type="protein sequence ID" value="RMZ93179.1"/>
    <property type="molecule type" value="Genomic_DNA"/>
</dbReference>
<dbReference type="AlphaFoldDB" id="A0A3M7P2L6"/>
<accession>A0A3M7P2L6</accession>
<dbReference type="Proteomes" id="UP000276133">
    <property type="component" value="Unassembled WGS sequence"/>
</dbReference>
<keyword evidence="2" id="KW-1185">Reference proteome</keyword>
<evidence type="ECO:0000313" key="2">
    <source>
        <dbReference type="Proteomes" id="UP000276133"/>
    </source>
</evidence>